<evidence type="ECO:0000256" key="2">
    <source>
        <dbReference type="ARBA" id="ARBA00022475"/>
    </source>
</evidence>
<dbReference type="AlphaFoldDB" id="D0BM27"/>
<feature type="transmembrane region" description="Helical" evidence="6">
    <location>
        <begin position="54"/>
        <end position="77"/>
    </location>
</feature>
<name>D0BM27_9LACT</name>
<keyword evidence="9" id="KW-1185">Reference proteome</keyword>
<evidence type="ECO:0000256" key="6">
    <source>
        <dbReference type="PIRNR" id="PIRNR018968"/>
    </source>
</evidence>
<sequence length="660" mass="73814">MFKLISSLAVSNLKKNRTLYIPFSIASITMMVITYILLALSTNKTILQSNGGNTVVMALGFGVVIMLLVSTLTMIYANGFVMKNRSKEFGLYSILGLGRSQIQLLQVIEMLLFAVVNLIVGLVLGVLLNRLAFALLLKAMRFNVPISYEFQIASVIIIGILFSGIFVFLMILNAIKIRVSRPLELLREKKSGEKTGRFLSIRALIGVAILGYAYYISQSIESPIKALGWFFVAVLLVVIATYILFDAGSIALLRFLKNRKTFYYRPINFISVSNLIFRMRKNAMGLASICILSTMVLVTLGTTGSLQFGAQEVINRTSPTDFDFRGMYRNPEEVAEYSKEVKQLSASVSSKVTDFYEYSYILTAGNHEGNILNTNVKQLGALPEAMVVLISVEDYNRNTGENLTVQSGEMLLGEESFKKKPSFNQVALGDNTFSVAQVIDVKNFSKIAVANPNITDHSYIGILNEEDMVKVVPYYSKENDGGHRTYTRQYVALWNTSSQTDEEKKKELELYQQSDIAGGIDGKIEIAQLLFQFYGSLLFLGILLAIAFSVGAVLVIYYKQVSEGYEDRERYVILKKIGIDQPMIHQSINRQVLIVFFLPLLTAFLHTALSYNMVSKIVLIFGIKGSIIGLTMLAVAGVFMIAYFLVYKITSREYFKIINR</sequence>
<feature type="transmembrane region" description="Helical" evidence="6">
    <location>
        <begin position="592"/>
        <end position="611"/>
    </location>
</feature>
<dbReference type="eggNOG" id="COG0577">
    <property type="taxonomic scope" value="Bacteria"/>
</dbReference>
<keyword evidence="3 6" id="KW-0812">Transmembrane</keyword>
<evidence type="ECO:0000256" key="1">
    <source>
        <dbReference type="ARBA" id="ARBA00004651"/>
    </source>
</evidence>
<dbReference type="EMBL" id="ACRF02000016">
    <property type="protein sequence ID" value="EEW93042.1"/>
    <property type="molecule type" value="Genomic_DNA"/>
</dbReference>
<feature type="transmembrane region" description="Helical" evidence="6">
    <location>
        <begin position="110"/>
        <end position="132"/>
    </location>
</feature>
<comment type="subcellular location">
    <subcellularLocation>
        <location evidence="1 6">Cell membrane</location>
        <topology evidence="1 6">Multi-pass membrane protein</topology>
    </subcellularLocation>
</comment>
<keyword evidence="2 6" id="KW-1003">Cell membrane</keyword>
<reference evidence="8" key="1">
    <citation type="submission" date="2009-09" db="EMBL/GenBank/DDBJ databases">
        <authorList>
            <consortium name="The Broad Institute Genome Sequencing Platform"/>
            <person name="Ward D."/>
            <person name="Feldgarden M."/>
            <person name="Earl A."/>
            <person name="Young S.K."/>
            <person name="Zeng Q."/>
            <person name="Koehrsen M."/>
            <person name="Alvarado L."/>
            <person name="Berlin A."/>
            <person name="Bochicchio J."/>
            <person name="Borenstein D."/>
            <person name="Chapman S.B."/>
            <person name="Chen Z."/>
            <person name="Engels R."/>
            <person name="Freedman E."/>
            <person name="Gellesch M."/>
            <person name="Goldberg J."/>
            <person name="Griggs A."/>
            <person name="Gujja S."/>
            <person name="Heilman E."/>
            <person name="Heiman D."/>
            <person name="Hepburn T."/>
            <person name="Howarth C."/>
            <person name="Jen D."/>
            <person name="Larson L."/>
            <person name="Lewis B."/>
            <person name="Mehta T."/>
            <person name="Park D."/>
            <person name="Pearson M."/>
            <person name="Roberts A."/>
            <person name="Saif S."/>
            <person name="Shea T."/>
            <person name="Shenoy N."/>
            <person name="Sisk P."/>
            <person name="Stolte C."/>
            <person name="Sykes S."/>
            <person name="Thomson T."/>
            <person name="Walk T."/>
            <person name="White J."/>
            <person name="Yandava C."/>
            <person name="Sibley C.D."/>
            <person name="Field T.R."/>
            <person name="Grinwis M."/>
            <person name="Eshaghurshan C.S."/>
            <person name="Surette M.G."/>
            <person name="Haas B."/>
            <person name="Nusbaum C."/>
            <person name="Birren B."/>
        </authorList>
    </citation>
    <scope>NUCLEOTIDE SEQUENCE [LARGE SCALE GENOMIC DNA]</scope>
    <source>
        <strain evidence="8">ATCC 700633</strain>
    </source>
</reference>
<dbReference type="PIRSF" id="PIRSF018968">
    <property type="entry name" value="ABC_permease_BceB"/>
    <property type="match status" value="1"/>
</dbReference>
<keyword evidence="5 6" id="KW-0472">Membrane</keyword>
<protein>
    <recommendedName>
        <fullName evidence="7">ABC3 transporter permease C-terminal domain-containing protein</fullName>
    </recommendedName>
</protein>
<feature type="transmembrane region" description="Helical" evidence="6">
    <location>
        <begin position="617"/>
        <end position="646"/>
    </location>
</feature>
<reference evidence="8" key="2">
    <citation type="submission" date="2011-10" db="EMBL/GenBank/DDBJ databases">
        <title>The Genome Sequence of Granulicatella elegans ATCC 700633.</title>
        <authorList>
            <consortium name="The Broad Institute Genome Sequencing Platform"/>
            <consortium name="The Broad Institute Genome Sequencing Center for Infectious Disease"/>
            <person name="Earl A."/>
            <person name="Ward D."/>
            <person name="Feldgarden M."/>
            <person name="Gevers D."/>
            <person name="Sibley C.D."/>
            <person name="Field T.R."/>
            <person name="Grinwis M."/>
            <person name="Eshaghurshan C.S."/>
            <person name="Surette M.G."/>
            <person name="Young S.K."/>
            <person name="Zeng Q."/>
            <person name="Gargeya S."/>
            <person name="Fitzgerald M."/>
            <person name="Haas B."/>
            <person name="Abouelleil A."/>
            <person name="Alvarado L."/>
            <person name="Arachchi H.M."/>
            <person name="Berlin A."/>
            <person name="Brown A."/>
            <person name="Chapman S.B."/>
            <person name="Chen Z."/>
            <person name="Dunbar C."/>
            <person name="Freedman E."/>
            <person name="Gearin G."/>
            <person name="Goldberg J."/>
            <person name="Griggs A."/>
            <person name="Gujja S."/>
            <person name="Heiman D."/>
            <person name="Howarth C."/>
            <person name="Larson L."/>
            <person name="Lui A."/>
            <person name="MacDonald P.J.P."/>
            <person name="Montmayeur A."/>
            <person name="Murphy C."/>
            <person name="Neiman D."/>
            <person name="Pearson M."/>
            <person name="Priest M."/>
            <person name="Roberts A."/>
            <person name="Saif S."/>
            <person name="Shea T."/>
            <person name="Shenoy N."/>
            <person name="Sisk P."/>
            <person name="Stolte C."/>
            <person name="Sykes S."/>
            <person name="Wortman J."/>
            <person name="Nusbaum C."/>
            <person name="Birren B."/>
        </authorList>
    </citation>
    <scope>NUCLEOTIDE SEQUENCE [LARGE SCALE GENOMIC DNA]</scope>
    <source>
        <strain evidence="8">ATCC 700633</strain>
    </source>
</reference>
<comment type="similarity">
    <text evidence="6">Belongs to the ABC-4 integral membrane protein family.</text>
</comment>
<dbReference type="PANTHER" id="PTHR46795">
    <property type="entry name" value="ABC TRANSPORTER PERMEASE-RELATED-RELATED"/>
    <property type="match status" value="1"/>
</dbReference>
<feature type="transmembrane region" description="Helical" evidence="6">
    <location>
        <begin position="20"/>
        <end position="42"/>
    </location>
</feature>
<dbReference type="InterPro" id="IPR052536">
    <property type="entry name" value="ABC-4_Integral_Memb_Prot"/>
</dbReference>
<dbReference type="OrthoDB" id="1705903at2"/>
<keyword evidence="6" id="KW-0813">Transport</keyword>
<feature type="transmembrane region" description="Helical" evidence="6">
    <location>
        <begin position="533"/>
        <end position="558"/>
    </location>
</feature>
<accession>D0BM27</accession>
<feature type="transmembrane region" description="Helical" evidence="6">
    <location>
        <begin position="283"/>
        <end position="306"/>
    </location>
</feature>
<dbReference type="PANTHER" id="PTHR46795:SF3">
    <property type="entry name" value="ABC TRANSPORTER PERMEASE"/>
    <property type="match status" value="1"/>
</dbReference>
<evidence type="ECO:0000256" key="5">
    <source>
        <dbReference type="ARBA" id="ARBA00023136"/>
    </source>
</evidence>
<evidence type="ECO:0000256" key="4">
    <source>
        <dbReference type="ARBA" id="ARBA00022989"/>
    </source>
</evidence>
<comment type="caution">
    <text evidence="8">The sequence shown here is derived from an EMBL/GenBank/DDBJ whole genome shotgun (WGS) entry which is preliminary data.</text>
</comment>
<evidence type="ECO:0000259" key="7">
    <source>
        <dbReference type="Pfam" id="PF02687"/>
    </source>
</evidence>
<dbReference type="STRING" id="626369.HMPREF0446_01030"/>
<evidence type="ECO:0000256" key="3">
    <source>
        <dbReference type="ARBA" id="ARBA00022692"/>
    </source>
</evidence>
<dbReference type="InterPro" id="IPR027022">
    <property type="entry name" value="ABC_permease_BceB-typ"/>
</dbReference>
<evidence type="ECO:0000313" key="8">
    <source>
        <dbReference type="EMBL" id="EEW93042.1"/>
    </source>
</evidence>
<dbReference type="RefSeq" id="WP_006703306.1">
    <property type="nucleotide sequence ID" value="NZ_KI391971.1"/>
</dbReference>
<proteinExistence type="inferred from homology"/>
<dbReference type="Pfam" id="PF02687">
    <property type="entry name" value="FtsX"/>
    <property type="match status" value="1"/>
</dbReference>
<feature type="transmembrane region" description="Helical" evidence="6">
    <location>
        <begin position="196"/>
        <end position="215"/>
    </location>
</feature>
<evidence type="ECO:0000313" key="9">
    <source>
        <dbReference type="Proteomes" id="UP000002939"/>
    </source>
</evidence>
<dbReference type="GO" id="GO:0055085">
    <property type="term" value="P:transmembrane transport"/>
    <property type="evidence" value="ECO:0007669"/>
    <property type="project" value="UniProtKB-UniRule"/>
</dbReference>
<feature type="transmembrane region" description="Helical" evidence="6">
    <location>
        <begin position="152"/>
        <end position="175"/>
    </location>
</feature>
<organism evidence="8 9">
    <name type="scientific">Granulicatella elegans ATCC 700633</name>
    <dbReference type="NCBI Taxonomy" id="626369"/>
    <lineage>
        <taxon>Bacteria</taxon>
        <taxon>Bacillati</taxon>
        <taxon>Bacillota</taxon>
        <taxon>Bacilli</taxon>
        <taxon>Lactobacillales</taxon>
        <taxon>Carnobacteriaceae</taxon>
        <taxon>Granulicatella</taxon>
    </lineage>
</organism>
<dbReference type="InterPro" id="IPR003838">
    <property type="entry name" value="ABC3_permease_C"/>
</dbReference>
<feature type="domain" description="ABC3 transporter permease C-terminal" evidence="7">
    <location>
        <begin position="61"/>
        <end position="178"/>
    </location>
</feature>
<gene>
    <name evidence="8" type="ORF">HMPREF0446_01030</name>
</gene>
<keyword evidence="4 6" id="KW-1133">Transmembrane helix</keyword>
<dbReference type="Proteomes" id="UP000002939">
    <property type="component" value="Unassembled WGS sequence"/>
</dbReference>
<dbReference type="GO" id="GO:0005886">
    <property type="term" value="C:plasma membrane"/>
    <property type="evidence" value="ECO:0007669"/>
    <property type="project" value="UniProtKB-SubCell"/>
</dbReference>
<feature type="transmembrane region" description="Helical" evidence="6">
    <location>
        <begin position="227"/>
        <end position="256"/>
    </location>
</feature>
<dbReference type="HOGENOM" id="CLU_022800_2_3_9"/>